<feature type="region of interest" description="Disordered" evidence="1">
    <location>
        <begin position="106"/>
        <end position="181"/>
    </location>
</feature>
<keyword evidence="3" id="KW-1185">Reference proteome</keyword>
<feature type="region of interest" description="Disordered" evidence="1">
    <location>
        <begin position="1"/>
        <end position="62"/>
    </location>
</feature>
<dbReference type="SUPFAM" id="SSF57756">
    <property type="entry name" value="Retrovirus zinc finger-like domains"/>
    <property type="match status" value="1"/>
</dbReference>
<organism evidence="2 3">
    <name type="scientific">Tanacetum coccineum</name>
    <dbReference type="NCBI Taxonomy" id="301880"/>
    <lineage>
        <taxon>Eukaryota</taxon>
        <taxon>Viridiplantae</taxon>
        <taxon>Streptophyta</taxon>
        <taxon>Embryophyta</taxon>
        <taxon>Tracheophyta</taxon>
        <taxon>Spermatophyta</taxon>
        <taxon>Magnoliopsida</taxon>
        <taxon>eudicotyledons</taxon>
        <taxon>Gunneridae</taxon>
        <taxon>Pentapetalae</taxon>
        <taxon>asterids</taxon>
        <taxon>campanulids</taxon>
        <taxon>Asterales</taxon>
        <taxon>Asteraceae</taxon>
        <taxon>Asteroideae</taxon>
        <taxon>Anthemideae</taxon>
        <taxon>Anthemidinae</taxon>
        <taxon>Tanacetum</taxon>
    </lineage>
</organism>
<accession>A0ABQ5BLB3</accession>
<feature type="compositionally biased region" description="Basic and acidic residues" evidence="1">
    <location>
        <begin position="7"/>
        <end position="25"/>
    </location>
</feature>
<protein>
    <submittedName>
        <fullName evidence="2">Zf-CCHC domain-containing protein</fullName>
    </submittedName>
</protein>
<evidence type="ECO:0000256" key="1">
    <source>
        <dbReference type="SAM" id="MobiDB-lite"/>
    </source>
</evidence>
<feature type="compositionally biased region" description="Low complexity" evidence="1">
    <location>
        <begin position="28"/>
        <end position="39"/>
    </location>
</feature>
<proteinExistence type="predicted"/>
<dbReference type="EMBL" id="BQNB010013411">
    <property type="protein sequence ID" value="GJT15621.1"/>
    <property type="molecule type" value="Genomic_DNA"/>
</dbReference>
<comment type="caution">
    <text evidence="2">The sequence shown here is derived from an EMBL/GenBank/DDBJ whole genome shotgun (WGS) entry which is preliminary data.</text>
</comment>
<name>A0ABQ5BLB3_9ASTR</name>
<evidence type="ECO:0000313" key="3">
    <source>
        <dbReference type="Proteomes" id="UP001151760"/>
    </source>
</evidence>
<feature type="region of interest" description="Disordered" evidence="1">
    <location>
        <begin position="283"/>
        <end position="304"/>
    </location>
</feature>
<dbReference type="InterPro" id="IPR036875">
    <property type="entry name" value="Znf_CCHC_sf"/>
</dbReference>
<feature type="compositionally biased region" description="Pro residues" evidence="1">
    <location>
        <begin position="162"/>
        <end position="177"/>
    </location>
</feature>
<reference evidence="2" key="1">
    <citation type="journal article" date="2022" name="Int. J. Mol. Sci.">
        <title>Draft Genome of Tanacetum Coccineum: Genomic Comparison of Closely Related Tanacetum-Family Plants.</title>
        <authorList>
            <person name="Yamashiro T."/>
            <person name="Shiraishi A."/>
            <person name="Nakayama K."/>
            <person name="Satake H."/>
        </authorList>
    </citation>
    <scope>NUCLEOTIDE SEQUENCE</scope>
</reference>
<evidence type="ECO:0000313" key="2">
    <source>
        <dbReference type="EMBL" id="GJT15621.1"/>
    </source>
</evidence>
<reference evidence="2" key="2">
    <citation type="submission" date="2022-01" db="EMBL/GenBank/DDBJ databases">
        <authorList>
            <person name="Yamashiro T."/>
            <person name="Shiraishi A."/>
            <person name="Satake H."/>
            <person name="Nakayama K."/>
        </authorList>
    </citation>
    <scope>NUCLEOTIDE SEQUENCE</scope>
</reference>
<dbReference type="Proteomes" id="UP001151760">
    <property type="component" value="Unassembled WGS sequence"/>
</dbReference>
<sequence length="493" mass="56020">MHPLAPHYERKTRSDHGTKRCRDSNPRSSSTALYHSSSSHHIDENVDDNDEESSHSSTPSLPQLISSLSNVLNHSLHLFDPPTDSLMLALPSFSLPLFKSHNSHTSPSLSSFSLSSSPSSSMSRSSPPRNFSRKPRILVRQVWRQTTLTLKSPPSSQNSSPSVPPRVNPQSPSPPSYNPLRDQMINQLHNISSILESQTQTTPNAYSHATPLPPSPFIHPPNNAQVEFHSSLCHCRKSLALKAKKESSDEECSTSRSEDEEYAMAVRNFKKFFKRRGRFVRQPQNDKKTFQRSRDDKNGKSDKKYFRCGDPNHLIRECPKPPKDKNQRAFIEGSWSDSGEEDDEKAKDETLFSLALEELSLDYLTRFMFNRSKDFREDMWAVMKQKECATGLESKVMRKCCFVVEIDAWLRAMFDLMGEMEVEDVRTIMVMGSCPYVRFVMLDWGDCFLEMVHDEEFGFFLQMGFTLILATLDGLDVGLLGDVIGGDDCDDDE</sequence>
<feature type="compositionally biased region" description="Low complexity" evidence="1">
    <location>
        <begin position="106"/>
        <end position="130"/>
    </location>
</feature>
<gene>
    <name evidence="2" type="ORF">Tco_0874327</name>
</gene>
<feature type="compositionally biased region" description="Low complexity" evidence="1">
    <location>
        <begin position="152"/>
        <end position="161"/>
    </location>
</feature>
<feature type="compositionally biased region" description="Basic and acidic residues" evidence="1">
    <location>
        <begin position="284"/>
        <end position="304"/>
    </location>
</feature>